<dbReference type="Proteomes" id="UP001595818">
    <property type="component" value="Unassembled WGS sequence"/>
</dbReference>
<organism evidence="3 4">
    <name type="scientific">Negadavirga shengliensis</name>
    <dbReference type="NCBI Taxonomy" id="1389218"/>
    <lineage>
        <taxon>Bacteria</taxon>
        <taxon>Pseudomonadati</taxon>
        <taxon>Bacteroidota</taxon>
        <taxon>Cytophagia</taxon>
        <taxon>Cytophagales</taxon>
        <taxon>Cyclobacteriaceae</taxon>
        <taxon>Negadavirga</taxon>
    </lineage>
</organism>
<dbReference type="PANTHER" id="PTHR44520:SF2">
    <property type="entry name" value="RESPONSE REGULATOR RCP1"/>
    <property type="match status" value="1"/>
</dbReference>
<reference evidence="4" key="1">
    <citation type="journal article" date="2019" name="Int. J. Syst. Evol. Microbiol.">
        <title>The Global Catalogue of Microorganisms (GCM) 10K type strain sequencing project: providing services to taxonomists for standard genome sequencing and annotation.</title>
        <authorList>
            <consortium name="The Broad Institute Genomics Platform"/>
            <consortium name="The Broad Institute Genome Sequencing Center for Infectious Disease"/>
            <person name="Wu L."/>
            <person name="Ma J."/>
        </authorList>
    </citation>
    <scope>NUCLEOTIDE SEQUENCE [LARGE SCALE GENOMIC DNA]</scope>
    <source>
        <strain evidence="4">CGMCC 4.7466</strain>
    </source>
</reference>
<feature type="domain" description="Response regulatory" evidence="2">
    <location>
        <begin position="4"/>
        <end position="126"/>
    </location>
</feature>
<feature type="modified residue" description="4-aspartylphosphate" evidence="1">
    <location>
        <position position="58"/>
    </location>
</feature>
<proteinExistence type="predicted"/>
<dbReference type="SUPFAM" id="SSF52172">
    <property type="entry name" value="CheY-like"/>
    <property type="match status" value="1"/>
</dbReference>
<sequence>MTKRAMIVDDDEGVLFLHELMLVESNFAEEILSFNDAQDALDYLEKGSGNDHYIVFLDINMPKTSGWDFLNQLEHGHYDPKIHVIMVTSSINQSDRKRAEKFNHVVYFVEKPLDIDVCERLKKMESLKELFNKN</sequence>
<dbReference type="SMART" id="SM00448">
    <property type="entry name" value="REC"/>
    <property type="match status" value="1"/>
</dbReference>
<dbReference type="InterPro" id="IPR011006">
    <property type="entry name" value="CheY-like_superfamily"/>
</dbReference>
<dbReference type="PANTHER" id="PTHR44520">
    <property type="entry name" value="RESPONSE REGULATOR RCP1-RELATED"/>
    <property type="match status" value="1"/>
</dbReference>
<protein>
    <submittedName>
        <fullName evidence="3">Response regulator</fullName>
    </submittedName>
</protein>
<dbReference type="Gene3D" id="3.40.50.2300">
    <property type="match status" value="1"/>
</dbReference>
<dbReference type="InterPro" id="IPR001789">
    <property type="entry name" value="Sig_transdc_resp-reg_receiver"/>
</dbReference>
<accession>A0ABV9SWU7</accession>
<comment type="caution">
    <text evidence="3">The sequence shown here is derived from an EMBL/GenBank/DDBJ whole genome shotgun (WGS) entry which is preliminary data.</text>
</comment>
<dbReference type="Pfam" id="PF00072">
    <property type="entry name" value="Response_reg"/>
    <property type="match status" value="1"/>
</dbReference>
<dbReference type="RefSeq" id="WP_377061844.1">
    <property type="nucleotide sequence ID" value="NZ_JBHSJJ010000002.1"/>
</dbReference>
<evidence type="ECO:0000313" key="4">
    <source>
        <dbReference type="Proteomes" id="UP001595818"/>
    </source>
</evidence>
<name>A0ABV9SWU7_9BACT</name>
<dbReference type="EMBL" id="JBHSJJ010000002">
    <property type="protein sequence ID" value="MFC4870885.1"/>
    <property type="molecule type" value="Genomic_DNA"/>
</dbReference>
<keyword evidence="4" id="KW-1185">Reference proteome</keyword>
<evidence type="ECO:0000256" key="1">
    <source>
        <dbReference type="PROSITE-ProRule" id="PRU00169"/>
    </source>
</evidence>
<evidence type="ECO:0000259" key="2">
    <source>
        <dbReference type="PROSITE" id="PS50110"/>
    </source>
</evidence>
<gene>
    <name evidence="3" type="ORF">ACFPFU_04250</name>
</gene>
<keyword evidence="1" id="KW-0597">Phosphoprotein</keyword>
<dbReference type="PROSITE" id="PS50110">
    <property type="entry name" value="RESPONSE_REGULATORY"/>
    <property type="match status" value="1"/>
</dbReference>
<dbReference type="InterPro" id="IPR052893">
    <property type="entry name" value="TCS_response_regulator"/>
</dbReference>
<evidence type="ECO:0000313" key="3">
    <source>
        <dbReference type="EMBL" id="MFC4870885.1"/>
    </source>
</evidence>